<dbReference type="CDD" id="cd03768">
    <property type="entry name" value="SR_ResInv"/>
    <property type="match status" value="1"/>
</dbReference>
<keyword evidence="2" id="KW-0229">DNA integration</keyword>
<dbReference type="AlphaFoldDB" id="A0A4Y3KFK0"/>
<dbReference type="SMART" id="SM00857">
    <property type="entry name" value="Resolvase"/>
    <property type="match status" value="1"/>
</dbReference>
<reference evidence="8 9" key="1">
    <citation type="submission" date="2019-06" db="EMBL/GenBank/DDBJ databases">
        <title>Whole genome shotgun sequence of Cellulomonas uda NBRC 3747.</title>
        <authorList>
            <person name="Hosoyama A."/>
            <person name="Uohara A."/>
            <person name="Ohji S."/>
            <person name="Ichikawa N."/>
        </authorList>
    </citation>
    <scope>NUCLEOTIDE SEQUENCE [LARGE SCALE GENOMIC DNA]</scope>
    <source>
        <strain evidence="8 9">NBRC 3747</strain>
    </source>
</reference>
<dbReference type="EMBL" id="BJLP01000037">
    <property type="protein sequence ID" value="GEA81778.1"/>
    <property type="molecule type" value="Genomic_DNA"/>
</dbReference>
<gene>
    <name evidence="8" type="ORF">CUD01_22220</name>
</gene>
<dbReference type="Pfam" id="PF02796">
    <property type="entry name" value="HTH_7"/>
    <property type="match status" value="1"/>
</dbReference>
<evidence type="ECO:0000256" key="4">
    <source>
        <dbReference type="ARBA" id="ARBA00023172"/>
    </source>
</evidence>
<dbReference type="InterPro" id="IPR006120">
    <property type="entry name" value="Resolvase_HTH_dom"/>
</dbReference>
<dbReference type="CDD" id="cd00569">
    <property type="entry name" value="HTH_Hin_like"/>
    <property type="match status" value="1"/>
</dbReference>
<protein>
    <submittedName>
        <fullName evidence="8">DNA invertase</fullName>
    </submittedName>
</protein>
<dbReference type="InterPro" id="IPR006119">
    <property type="entry name" value="Resolv_N"/>
</dbReference>
<name>A0A4Y3KFK0_CELUD</name>
<evidence type="ECO:0000256" key="2">
    <source>
        <dbReference type="ARBA" id="ARBA00022908"/>
    </source>
</evidence>
<evidence type="ECO:0000256" key="6">
    <source>
        <dbReference type="PROSITE-ProRule" id="PRU10137"/>
    </source>
</evidence>
<dbReference type="Gene3D" id="3.40.50.1390">
    <property type="entry name" value="Resolvase, N-terminal catalytic domain"/>
    <property type="match status" value="1"/>
</dbReference>
<comment type="caution">
    <text evidence="8">The sequence shown here is derived from an EMBL/GenBank/DDBJ whole genome shotgun (WGS) entry which is preliminary data.</text>
</comment>
<dbReference type="InterPro" id="IPR036162">
    <property type="entry name" value="Resolvase-like_N_sf"/>
</dbReference>
<dbReference type="PANTHER" id="PTHR30461:SF2">
    <property type="entry name" value="SERINE RECOMBINASE PINE-RELATED"/>
    <property type="match status" value="1"/>
</dbReference>
<proteinExistence type="inferred from homology"/>
<dbReference type="SUPFAM" id="SSF46689">
    <property type="entry name" value="Homeodomain-like"/>
    <property type="match status" value="1"/>
</dbReference>
<dbReference type="SUPFAM" id="SSF53041">
    <property type="entry name" value="Resolvase-like"/>
    <property type="match status" value="1"/>
</dbReference>
<evidence type="ECO:0000259" key="7">
    <source>
        <dbReference type="PROSITE" id="PS51736"/>
    </source>
</evidence>
<dbReference type="GO" id="GO:0000150">
    <property type="term" value="F:DNA strand exchange activity"/>
    <property type="evidence" value="ECO:0007669"/>
    <property type="project" value="InterPro"/>
</dbReference>
<evidence type="ECO:0000313" key="9">
    <source>
        <dbReference type="Proteomes" id="UP000315842"/>
    </source>
</evidence>
<dbReference type="RefSeq" id="WP_094181099.1">
    <property type="nucleotide sequence ID" value="NZ_BJLP01000037.1"/>
</dbReference>
<dbReference type="GO" id="GO:0015074">
    <property type="term" value="P:DNA integration"/>
    <property type="evidence" value="ECO:0007669"/>
    <property type="project" value="UniProtKB-KW"/>
</dbReference>
<dbReference type="InterPro" id="IPR050639">
    <property type="entry name" value="SSR_resolvase"/>
</dbReference>
<dbReference type="Proteomes" id="UP000315842">
    <property type="component" value="Unassembled WGS sequence"/>
</dbReference>
<evidence type="ECO:0000256" key="3">
    <source>
        <dbReference type="ARBA" id="ARBA00023125"/>
    </source>
</evidence>
<keyword evidence="9" id="KW-1185">Reference proteome</keyword>
<dbReference type="PANTHER" id="PTHR30461">
    <property type="entry name" value="DNA-INVERTASE FROM LAMBDOID PROPHAGE"/>
    <property type="match status" value="1"/>
</dbReference>
<keyword evidence="3" id="KW-0238">DNA-binding</keyword>
<dbReference type="Gene3D" id="1.10.10.60">
    <property type="entry name" value="Homeodomain-like"/>
    <property type="match status" value="1"/>
</dbReference>
<feature type="active site" description="O-(5'-phospho-DNA)-serine intermediate" evidence="5 6">
    <location>
        <position position="10"/>
    </location>
</feature>
<dbReference type="Pfam" id="PF00239">
    <property type="entry name" value="Resolvase"/>
    <property type="match status" value="1"/>
</dbReference>
<dbReference type="InterPro" id="IPR009057">
    <property type="entry name" value="Homeodomain-like_sf"/>
</dbReference>
<comment type="similarity">
    <text evidence="1">Belongs to the site-specific recombinase resolvase family.</text>
</comment>
<dbReference type="GO" id="GO:0003677">
    <property type="term" value="F:DNA binding"/>
    <property type="evidence" value="ECO:0007669"/>
    <property type="project" value="UniProtKB-KW"/>
</dbReference>
<keyword evidence="4" id="KW-0233">DNA recombination</keyword>
<evidence type="ECO:0000256" key="1">
    <source>
        <dbReference type="ARBA" id="ARBA00009913"/>
    </source>
</evidence>
<evidence type="ECO:0000313" key="8">
    <source>
        <dbReference type="EMBL" id="GEA81778.1"/>
    </source>
</evidence>
<organism evidence="8 9">
    <name type="scientific">Cellulomonas uda</name>
    <dbReference type="NCBI Taxonomy" id="1714"/>
    <lineage>
        <taxon>Bacteria</taxon>
        <taxon>Bacillati</taxon>
        <taxon>Actinomycetota</taxon>
        <taxon>Actinomycetes</taxon>
        <taxon>Micrococcales</taxon>
        <taxon>Cellulomonadaceae</taxon>
        <taxon>Cellulomonas</taxon>
    </lineage>
</organism>
<dbReference type="PROSITE" id="PS00397">
    <property type="entry name" value="RECOMBINASES_1"/>
    <property type="match status" value="1"/>
</dbReference>
<dbReference type="InterPro" id="IPR006118">
    <property type="entry name" value="Recombinase_CS"/>
</dbReference>
<accession>A0A4Y3KFK0</accession>
<dbReference type="PROSITE" id="PS51736">
    <property type="entry name" value="RECOMBINASES_3"/>
    <property type="match status" value="1"/>
</dbReference>
<feature type="domain" description="Resolvase/invertase-type recombinase catalytic" evidence="7">
    <location>
        <begin position="2"/>
        <end position="140"/>
    </location>
</feature>
<evidence type="ECO:0000256" key="5">
    <source>
        <dbReference type="PIRSR" id="PIRSR606118-50"/>
    </source>
</evidence>
<sequence length="199" mass="21219">MALLGYARVSTRDQDPRRQVDELTAAGCVRVWVDHGVSGTVVSRPELDALLGYARDGDTLVVTELSRLGRTVRQLVALVDDLGRRGVGVRSLTQAIDTTPGQGGGIGVLLLSIFAALAELEREVLIERTRSGLEAARARGRIPGRPPVVDTERLAAARVLVDQGQSVVSVAKTLGVGRSSLYRAIERERSQSANAGTAR</sequence>